<keyword evidence="1" id="KW-0645">Protease</keyword>
<keyword evidence="5" id="KW-0482">Metalloprotease</keyword>
<dbReference type="SUPFAM" id="SSF102712">
    <property type="entry name" value="JAB1/MPN domain"/>
    <property type="match status" value="1"/>
</dbReference>
<dbReference type="InterPro" id="IPR020891">
    <property type="entry name" value="UPF0758_CS"/>
</dbReference>
<evidence type="ECO:0000259" key="6">
    <source>
        <dbReference type="PROSITE" id="PS50249"/>
    </source>
</evidence>
<dbReference type="InterPro" id="IPR025657">
    <property type="entry name" value="RadC_JAB"/>
</dbReference>
<dbReference type="Gene3D" id="3.40.140.10">
    <property type="entry name" value="Cytidine Deaminase, domain 2"/>
    <property type="match status" value="1"/>
</dbReference>
<evidence type="ECO:0000256" key="1">
    <source>
        <dbReference type="ARBA" id="ARBA00022670"/>
    </source>
</evidence>
<dbReference type="GO" id="GO:0046872">
    <property type="term" value="F:metal ion binding"/>
    <property type="evidence" value="ECO:0007669"/>
    <property type="project" value="UniProtKB-KW"/>
</dbReference>
<evidence type="ECO:0000256" key="2">
    <source>
        <dbReference type="ARBA" id="ARBA00022723"/>
    </source>
</evidence>
<dbReference type="GO" id="GO:0008237">
    <property type="term" value="F:metallopeptidase activity"/>
    <property type="evidence" value="ECO:0007669"/>
    <property type="project" value="UniProtKB-KW"/>
</dbReference>
<reference evidence="7 8" key="1">
    <citation type="submission" date="2019-04" db="EMBL/GenBank/DDBJ databases">
        <title>A reverse ecology approach based on a biological definition of microbial populations.</title>
        <authorList>
            <person name="Arevalo P."/>
            <person name="Vaninsberghe D."/>
            <person name="Elsherbini J."/>
            <person name="Gore J."/>
            <person name="Polz M."/>
        </authorList>
    </citation>
    <scope>NUCLEOTIDE SEQUENCE [LARGE SCALE GENOMIC DNA]</scope>
    <source>
        <strain evidence="7 8">10N.261.46.F4</strain>
    </source>
</reference>
<dbReference type="PROSITE" id="PS50249">
    <property type="entry name" value="MPN"/>
    <property type="match status" value="1"/>
</dbReference>
<keyword evidence="3" id="KW-0378">Hydrolase</keyword>
<evidence type="ECO:0000256" key="4">
    <source>
        <dbReference type="ARBA" id="ARBA00022833"/>
    </source>
</evidence>
<evidence type="ECO:0000256" key="3">
    <source>
        <dbReference type="ARBA" id="ARBA00022801"/>
    </source>
</evidence>
<keyword evidence="4" id="KW-0862">Zinc</keyword>
<dbReference type="NCBIfam" id="TIGR00608">
    <property type="entry name" value="radc"/>
    <property type="match status" value="1"/>
</dbReference>
<dbReference type="InterPro" id="IPR037518">
    <property type="entry name" value="MPN"/>
</dbReference>
<proteinExistence type="predicted"/>
<comment type="caution">
    <text evidence="7">The sequence shown here is derived from an EMBL/GenBank/DDBJ whole genome shotgun (WGS) entry which is preliminary data.</text>
</comment>
<dbReference type="InterPro" id="IPR001405">
    <property type="entry name" value="UPF0758"/>
</dbReference>
<dbReference type="RefSeq" id="WP_136980761.1">
    <property type="nucleotide sequence ID" value="NZ_JBFRRD010000054.1"/>
</dbReference>
<dbReference type="PROSITE" id="PS01302">
    <property type="entry name" value="UPF0758"/>
    <property type="match status" value="1"/>
</dbReference>
<dbReference type="GO" id="GO:0006508">
    <property type="term" value="P:proteolysis"/>
    <property type="evidence" value="ECO:0007669"/>
    <property type="project" value="UniProtKB-KW"/>
</dbReference>
<name>A0A4U1Y639_9VIBR</name>
<dbReference type="Pfam" id="PF04002">
    <property type="entry name" value="RadC"/>
    <property type="match status" value="1"/>
</dbReference>
<dbReference type="Proteomes" id="UP000307574">
    <property type="component" value="Unassembled WGS sequence"/>
</dbReference>
<evidence type="ECO:0000313" key="8">
    <source>
        <dbReference type="Proteomes" id="UP000307574"/>
    </source>
</evidence>
<dbReference type="CDD" id="cd08071">
    <property type="entry name" value="MPN_DUF2466"/>
    <property type="match status" value="1"/>
</dbReference>
<keyword evidence="2" id="KW-0479">Metal-binding</keyword>
<accession>A0A4U1Y639</accession>
<feature type="domain" description="MPN" evidence="6">
    <location>
        <begin position="37"/>
        <end position="158"/>
    </location>
</feature>
<sequence>MRNSNNQHDYPFKTSELNELLERAAEALAAKYKREGTFTNPTNVKEYLKLKLGAHDREVFAVMFIDNQHQLISFEELFFGTIDAASIYPREVVKAALNHNAAAVVFAHNHPSGIAEPSQADRRITQRLVDALKLVDIRVLDHIVAGEDCVSFAEKGWV</sequence>
<dbReference type="PANTHER" id="PTHR30471">
    <property type="entry name" value="DNA REPAIR PROTEIN RADC"/>
    <property type="match status" value="1"/>
</dbReference>
<dbReference type="EMBL" id="SYUV01000053">
    <property type="protein sequence ID" value="TKF29740.1"/>
    <property type="molecule type" value="Genomic_DNA"/>
</dbReference>
<gene>
    <name evidence="7" type="primary">radC</name>
    <name evidence="7" type="ORF">FCV50_15315</name>
</gene>
<organism evidence="7 8">
    <name type="scientific">Vibrio kanaloae</name>
    <dbReference type="NCBI Taxonomy" id="170673"/>
    <lineage>
        <taxon>Bacteria</taxon>
        <taxon>Pseudomonadati</taxon>
        <taxon>Pseudomonadota</taxon>
        <taxon>Gammaproteobacteria</taxon>
        <taxon>Vibrionales</taxon>
        <taxon>Vibrionaceae</taxon>
        <taxon>Vibrio</taxon>
    </lineage>
</organism>
<evidence type="ECO:0000256" key="5">
    <source>
        <dbReference type="ARBA" id="ARBA00023049"/>
    </source>
</evidence>
<protein>
    <submittedName>
        <fullName evidence="7">DNA repair protein RadC</fullName>
    </submittedName>
</protein>
<dbReference type="AlphaFoldDB" id="A0A4U1Y639"/>
<evidence type="ECO:0000313" key="7">
    <source>
        <dbReference type="EMBL" id="TKF29740.1"/>
    </source>
</evidence>
<dbReference type="PANTHER" id="PTHR30471:SF6">
    <property type="entry name" value="UPF0758 PROTEIN VC_0510"/>
    <property type="match status" value="1"/>
</dbReference>